<sequence>MKTSNAVFGSRGDFTTSPEISQVFGELVGIWLLSQWLKAGQSRKIRLVELGPGRGTLMDDILRVVTQFPASRSALKSVHLIENSHAMQAIQEEKLLPASKVGPWELSWHDSLDDVQQETGDYTMLVAHEFFDALPIHVLERTQQGWHEVLICDTPGTLVSPTPSSRFRLVLSPSPTPTSTILGLSSPRFQALPVGSRVEVSHPAFKVARMVGSVLGSGDTSRGSALIVDYGGDKAYGDSFRAFKDHRIVDVFHRPGECDLTANVDFAYLKEAFADLATPHGPLPQSDFLTRMGMDIRVEALKRAAKTEARKEEIDKAACRLVDTMGMGMEYRVLGITSHGRIGDDAGAADDVWPFMGMEEPGNSQ</sequence>
<dbReference type="EC" id="2.1.1.320" evidence="7"/>
<keyword evidence="9" id="KW-1185">Reference proteome</keyword>
<dbReference type="InParanoid" id="A0A0C3FIM2"/>
<comment type="subcellular location">
    <subcellularLocation>
        <location evidence="1 7">Mitochondrion</location>
    </subcellularLocation>
</comment>
<dbReference type="PANTHER" id="PTHR12049:SF7">
    <property type="entry name" value="PROTEIN ARGININE METHYLTRANSFERASE NDUFAF7, MITOCHONDRIAL"/>
    <property type="match status" value="1"/>
</dbReference>
<reference evidence="8 9" key="1">
    <citation type="submission" date="2014-04" db="EMBL/GenBank/DDBJ databases">
        <authorList>
            <consortium name="DOE Joint Genome Institute"/>
            <person name="Kuo A."/>
            <person name="Tarkka M."/>
            <person name="Buscot F."/>
            <person name="Kohler A."/>
            <person name="Nagy L.G."/>
            <person name="Floudas D."/>
            <person name="Copeland A."/>
            <person name="Barry K.W."/>
            <person name="Cichocki N."/>
            <person name="Veneault-Fourrey C."/>
            <person name="LaButti K."/>
            <person name="Lindquist E.A."/>
            <person name="Lipzen A."/>
            <person name="Lundell T."/>
            <person name="Morin E."/>
            <person name="Murat C."/>
            <person name="Sun H."/>
            <person name="Tunlid A."/>
            <person name="Henrissat B."/>
            <person name="Grigoriev I.V."/>
            <person name="Hibbett D.S."/>
            <person name="Martin F."/>
            <person name="Nordberg H.P."/>
            <person name="Cantor M.N."/>
            <person name="Hua S.X."/>
        </authorList>
    </citation>
    <scope>NUCLEOTIDE SEQUENCE [LARGE SCALE GENOMIC DNA]</scope>
    <source>
        <strain evidence="8 9">F 1598</strain>
    </source>
</reference>
<evidence type="ECO:0000256" key="7">
    <source>
        <dbReference type="RuleBase" id="RU364114"/>
    </source>
</evidence>
<dbReference type="GO" id="GO:0032259">
    <property type="term" value="P:methylation"/>
    <property type="evidence" value="ECO:0007669"/>
    <property type="project" value="UniProtKB-KW"/>
</dbReference>
<evidence type="ECO:0000256" key="6">
    <source>
        <dbReference type="ARBA" id="ARBA00048612"/>
    </source>
</evidence>
<dbReference type="InterPro" id="IPR029063">
    <property type="entry name" value="SAM-dependent_MTases_sf"/>
</dbReference>
<proteinExistence type="inferred from homology"/>
<evidence type="ECO:0000256" key="2">
    <source>
        <dbReference type="ARBA" id="ARBA00005891"/>
    </source>
</evidence>
<dbReference type="SUPFAM" id="SSF53335">
    <property type="entry name" value="S-adenosyl-L-methionine-dependent methyltransferases"/>
    <property type="match status" value="1"/>
</dbReference>
<evidence type="ECO:0000256" key="1">
    <source>
        <dbReference type="ARBA" id="ARBA00004173"/>
    </source>
</evidence>
<evidence type="ECO:0000256" key="3">
    <source>
        <dbReference type="ARBA" id="ARBA00022603"/>
    </source>
</evidence>
<keyword evidence="3 7" id="KW-0489">Methyltransferase</keyword>
<dbReference type="GO" id="GO:0032981">
    <property type="term" value="P:mitochondrial respiratory chain complex I assembly"/>
    <property type="evidence" value="ECO:0007669"/>
    <property type="project" value="TreeGrafter"/>
</dbReference>
<dbReference type="PANTHER" id="PTHR12049">
    <property type="entry name" value="PROTEIN ARGININE METHYLTRANSFERASE NDUFAF7, MITOCHONDRIAL"/>
    <property type="match status" value="1"/>
</dbReference>
<dbReference type="HOGENOM" id="CLU_024840_3_1_1"/>
<dbReference type="Pfam" id="PF02636">
    <property type="entry name" value="Methyltransf_28"/>
    <property type="match status" value="1"/>
</dbReference>
<dbReference type="EMBL" id="KN832988">
    <property type="protein sequence ID" value="KIM84210.1"/>
    <property type="molecule type" value="Genomic_DNA"/>
</dbReference>
<dbReference type="STRING" id="765440.A0A0C3FIM2"/>
<comment type="function">
    <text evidence="7">Arginine methyltransferase involved in the assembly or stability of mitochondrial NADH:ubiquinone oxidoreductase complex (complex I).</text>
</comment>
<organism evidence="8 9">
    <name type="scientific">Piloderma croceum (strain F 1598)</name>
    <dbReference type="NCBI Taxonomy" id="765440"/>
    <lineage>
        <taxon>Eukaryota</taxon>
        <taxon>Fungi</taxon>
        <taxon>Dikarya</taxon>
        <taxon>Basidiomycota</taxon>
        <taxon>Agaricomycotina</taxon>
        <taxon>Agaricomycetes</taxon>
        <taxon>Agaricomycetidae</taxon>
        <taxon>Atheliales</taxon>
        <taxon>Atheliaceae</taxon>
        <taxon>Piloderma</taxon>
    </lineage>
</organism>
<dbReference type="AlphaFoldDB" id="A0A0C3FIM2"/>
<dbReference type="InterPro" id="IPR003788">
    <property type="entry name" value="NDUFAF7"/>
</dbReference>
<comment type="similarity">
    <text evidence="2 7">Belongs to the NDUFAF7 family.</text>
</comment>
<protein>
    <recommendedName>
        <fullName evidence="7">Protein arginine methyltransferase NDUFAF7</fullName>
        <ecNumber evidence="7">2.1.1.320</ecNumber>
    </recommendedName>
</protein>
<accession>A0A0C3FIM2</accession>
<reference evidence="9" key="2">
    <citation type="submission" date="2015-01" db="EMBL/GenBank/DDBJ databases">
        <title>Evolutionary Origins and Diversification of the Mycorrhizal Mutualists.</title>
        <authorList>
            <consortium name="DOE Joint Genome Institute"/>
            <consortium name="Mycorrhizal Genomics Consortium"/>
            <person name="Kohler A."/>
            <person name="Kuo A."/>
            <person name="Nagy L.G."/>
            <person name="Floudas D."/>
            <person name="Copeland A."/>
            <person name="Barry K.W."/>
            <person name="Cichocki N."/>
            <person name="Veneault-Fourrey C."/>
            <person name="LaButti K."/>
            <person name="Lindquist E.A."/>
            <person name="Lipzen A."/>
            <person name="Lundell T."/>
            <person name="Morin E."/>
            <person name="Murat C."/>
            <person name="Riley R."/>
            <person name="Ohm R."/>
            <person name="Sun H."/>
            <person name="Tunlid A."/>
            <person name="Henrissat B."/>
            <person name="Grigoriev I.V."/>
            <person name="Hibbett D.S."/>
            <person name="Martin F."/>
        </authorList>
    </citation>
    <scope>NUCLEOTIDE SEQUENCE [LARGE SCALE GENOMIC DNA]</scope>
    <source>
        <strain evidence="9">F 1598</strain>
    </source>
</reference>
<keyword evidence="5 7" id="KW-0496">Mitochondrion</keyword>
<dbReference type="OrthoDB" id="438553at2759"/>
<evidence type="ECO:0000256" key="4">
    <source>
        <dbReference type="ARBA" id="ARBA00022679"/>
    </source>
</evidence>
<dbReference type="GO" id="GO:0035243">
    <property type="term" value="F:protein-arginine omega-N symmetric methyltransferase activity"/>
    <property type="evidence" value="ECO:0007669"/>
    <property type="project" value="UniProtKB-EC"/>
</dbReference>
<evidence type="ECO:0000256" key="5">
    <source>
        <dbReference type="ARBA" id="ARBA00023128"/>
    </source>
</evidence>
<keyword evidence="4 7" id="KW-0808">Transferase</keyword>
<dbReference type="InterPro" id="IPR038375">
    <property type="entry name" value="NDUFAF7_sf"/>
</dbReference>
<name>A0A0C3FIM2_PILCF</name>
<gene>
    <name evidence="8" type="ORF">PILCRDRAFT_818542</name>
</gene>
<evidence type="ECO:0000313" key="9">
    <source>
        <dbReference type="Proteomes" id="UP000054166"/>
    </source>
</evidence>
<dbReference type="Proteomes" id="UP000054166">
    <property type="component" value="Unassembled WGS sequence"/>
</dbReference>
<evidence type="ECO:0000313" key="8">
    <source>
        <dbReference type="EMBL" id="KIM84210.1"/>
    </source>
</evidence>
<dbReference type="GO" id="GO:0005739">
    <property type="term" value="C:mitochondrion"/>
    <property type="evidence" value="ECO:0007669"/>
    <property type="project" value="UniProtKB-SubCell"/>
</dbReference>
<dbReference type="Gene3D" id="3.40.50.12710">
    <property type="match status" value="1"/>
</dbReference>
<comment type="catalytic activity">
    <reaction evidence="6 7">
        <text>L-arginyl-[protein] + 2 S-adenosyl-L-methionine = N(omega),N(omega)'-dimethyl-L-arginyl-[protein] + 2 S-adenosyl-L-homocysteine + 2 H(+)</text>
        <dbReference type="Rhea" id="RHEA:48108"/>
        <dbReference type="Rhea" id="RHEA-COMP:10532"/>
        <dbReference type="Rhea" id="RHEA-COMP:11992"/>
        <dbReference type="ChEBI" id="CHEBI:15378"/>
        <dbReference type="ChEBI" id="CHEBI:29965"/>
        <dbReference type="ChEBI" id="CHEBI:57856"/>
        <dbReference type="ChEBI" id="CHEBI:59789"/>
        <dbReference type="ChEBI" id="CHEBI:88221"/>
        <dbReference type="EC" id="2.1.1.320"/>
    </reaction>
</comment>